<keyword evidence="2" id="KW-1185">Reference proteome</keyword>
<name>A0AAD5R014_PARTN</name>
<accession>A0AAD5R014</accession>
<sequence length="59" mass="6848">MLCAFVFPRDALSFSQSTTFPTHWLSEIDVAQRAIVREEEVEVQQFFPNLATLFEPSNR</sequence>
<reference evidence="1" key="1">
    <citation type="submission" date="2021-06" db="EMBL/GenBank/DDBJ databases">
        <title>Parelaphostrongylus tenuis whole genome reference sequence.</title>
        <authorList>
            <person name="Garwood T.J."/>
            <person name="Larsen P.A."/>
            <person name="Fountain-Jones N.M."/>
            <person name="Garbe J.R."/>
            <person name="Macchietto M.G."/>
            <person name="Kania S.A."/>
            <person name="Gerhold R.W."/>
            <person name="Richards J.E."/>
            <person name="Wolf T.M."/>
        </authorList>
    </citation>
    <scope>NUCLEOTIDE SEQUENCE</scope>
    <source>
        <strain evidence="1">MNPRO001-30</strain>
        <tissue evidence="1">Meninges</tissue>
    </source>
</reference>
<dbReference type="AlphaFoldDB" id="A0AAD5R014"/>
<evidence type="ECO:0000313" key="2">
    <source>
        <dbReference type="Proteomes" id="UP001196413"/>
    </source>
</evidence>
<dbReference type="EMBL" id="JAHQIW010005743">
    <property type="protein sequence ID" value="KAJ1366991.1"/>
    <property type="molecule type" value="Genomic_DNA"/>
</dbReference>
<protein>
    <submittedName>
        <fullName evidence="1">Uncharacterized protein</fullName>
    </submittedName>
</protein>
<proteinExistence type="predicted"/>
<organism evidence="1 2">
    <name type="scientific">Parelaphostrongylus tenuis</name>
    <name type="common">Meningeal worm</name>
    <dbReference type="NCBI Taxonomy" id="148309"/>
    <lineage>
        <taxon>Eukaryota</taxon>
        <taxon>Metazoa</taxon>
        <taxon>Ecdysozoa</taxon>
        <taxon>Nematoda</taxon>
        <taxon>Chromadorea</taxon>
        <taxon>Rhabditida</taxon>
        <taxon>Rhabditina</taxon>
        <taxon>Rhabditomorpha</taxon>
        <taxon>Strongyloidea</taxon>
        <taxon>Metastrongylidae</taxon>
        <taxon>Parelaphostrongylus</taxon>
    </lineage>
</organism>
<dbReference type="Proteomes" id="UP001196413">
    <property type="component" value="Unassembled WGS sequence"/>
</dbReference>
<comment type="caution">
    <text evidence="1">The sequence shown here is derived from an EMBL/GenBank/DDBJ whole genome shotgun (WGS) entry which is preliminary data.</text>
</comment>
<evidence type="ECO:0000313" key="1">
    <source>
        <dbReference type="EMBL" id="KAJ1366991.1"/>
    </source>
</evidence>
<gene>
    <name evidence="1" type="ORF">KIN20_027818</name>
</gene>